<dbReference type="RefSeq" id="WP_345481461.1">
    <property type="nucleotide sequence ID" value="NZ_BAABLP010000004.1"/>
</dbReference>
<sequence length="74" mass="7667">MRPVLLTAYVVMALWLLLASVLRVALSAGSGTSVDGLPFVTGGLGLVALVILLPAVVRATRGRCGHRDGRGAQR</sequence>
<evidence type="ECO:0000313" key="3">
    <source>
        <dbReference type="Proteomes" id="UP001500121"/>
    </source>
</evidence>
<feature type="transmembrane region" description="Helical" evidence="1">
    <location>
        <begin position="37"/>
        <end position="57"/>
    </location>
</feature>
<dbReference type="Proteomes" id="UP001500121">
    <property type="component" value="Unassembled WGS sequence"/>
</dbReference>
<proteinExistence type="predicted"/>
<protein>
    <submittedName>
        <fullName evidence="2">Uncharacterized protein</fullName>
    </submittedName>
</protein>
<evidence type="ECO:0000256" key="1">
    <source>
        <dbReference type="SAM" id="Phobius"/>
    </source>
</evidence>
<name>A0ABP8ZA14_9MICO</name>
<evidence type="ECO:0000313" key="2">
    <source>
        <dbReference type="EMBL" id="GAA4750759.1"/>
    </source>
</evidence>
<comment type="caution">
    <text evidence="2">The sequence shown here is derived from an EMBL/GenBank/DDBJ whole genome shotgun (WGS) entry which is preliminary data.</text>
</comment>
<gene>
    <name evidence="2" type="ORF">GCM10025783_24110</name>
</gene>
<accession>A0ABP8ZA14</accession>
<keyword evidence="3" id="KW-1185">Reference proteome</keyword>
<keyword evidence="1" id="KW-0812">Transmembrane</keyword>
<keyword evidence="1" id="KW-1133">Transmembrane helix</keyword>
<organism evidence="2 3">
    <name type="scientific">Amnibacterium soli</name>
    <dbReference type="NCBI Taxonomy" id="1282736"/>
    <lineage>
        <taxon>Bacteria</taxon>
        <taxon>Bacillati</taxon>
        <taxon>Actinomycetota</taxon>
        <taxon>Actinomycetes</taxon>
        <taxon>Micrococcales</taxon>
        <taxon>Microbacteriaceae</taxon>
        <taxon>Amnibacterium</taxon>
    </lineage>
</organism>
<dbReference type="EMBL" id="BAABLP010000004">
    <property type="protein sequence ID" value="GAA4750759.1"/>
    <property type="molecule type" value="Genomic_DNA"/>
</dbReference>
<keyword evidence="1" id="KW-0472">Membrane</keyword>
<reference evidence="3" key="1">
    <citation type="journal article" date="2019" name="Int. J. Syst. Evol. Microbiol.">
        <title>The Global Catalogue of Microorganisms (GCM) 10K type strain sequencing project: providing services to taxonomists for standard genome sequencing and annotation.</title>
        <authorList>
            <consortium name="The Broad Institute Genomics Platform"/>
            <consortium name="The Broad Institute Genome Sequencing Center for Infectious Disease"/>
            <person name="Wu L."/>
            <person name="Ma J."/>
        </authorList>
    </citation>
    <scope>NUCLEOTIDE SEQUENCE [LARGE SCALE GENOMIC DNA]</scope>
    <source>
        <strain evidence="3">JCM 19015</strain>
    </source>
</reference>